<gene>
    <name evidence="1" type="ORF">CRG98_048308</name>
</gene>
<dbReference type="EMBL" id="PGOL01009047">
    <property type="protein sequence ID" value="PKI31301.1"/>
    <property type="molecule type" value="Genomic_DNA"/>
</dbReference>
<protein>
    <submittedName>
        <fullName evidence="1">Uncharacterized protein</fullName>
    </submittedName>
</protein>
<proteinExistence type="predicted"/>
<name>A0A2I0HHY4_PUNGR</name>
<accession>A0A2I0HHY4</accession>
<comment type="caution">
    <text evidence="1">The sequence shown here is derived from an EMBL/GenBank/DDBJ whole genome shotgun (WGS) entry which is preliminary data.</text>
</comment>
<organism evidence="1 2">
    <name type="scientific">Punica granatum</name>
    <name type="common">Pomegranate</name>
    <dbReference type="NCBI Taxonomy" id="22663"/>
    <lineage>
        <taxon>Eukaryota</taxon>
        <taxon>Viridiplantae</taxon>
        <taxon>Streptophyta</taxon>
        <taxon>Embryophyta</taxon>
        <taxon>Tracheophyta</taxon>
        <taxon>Spermatophyta</taxon>
        <taxon>Magnoliopsida</taxon>
        <taxon>eudicotyledons</taxon>
        <taxon>Gunneridae</taxon>
        <taxon>Pentapetalae</taxon>
        <taxon>rosids</taxon>
        <taxon>malvids</taxon>
        <taxon>Myrtales</taxon>
        <taxon>Lythraceae</taxon>
        <taxon>Punica</taxon>
    </lineage>
</organism>
<evidence type="ECO:0000313" key="2">
    <source>
        <dbReference type="Proteomes" id="UP000233551"/>
    </source>
</evidence>
<sequence>MIRIHIGSIAFFSKFNQPPFLKACTLFFSPVKFSGECPTDPAWVLGYNLLRWRGRSPGYRNGLEGWLWREWIGIGQIRYLGYIWGRNWVWVLWLNQESISKILPFADMRAVQLHLPFGRSACEAVLKEVDESFIILCAGCHLPTVHDRVALRTSRIIILFQLWDLELVVNHDIRKKTEFSCIHKPIKIGPFDGSEPLPKDGLWEQQG</sequence>
<evidence type="ECO:0000313" key="1">
    <source>
        <dbReference type="EMBL" id="PKI31301.1"/>
    </source>
</evidence>
<reference evidence="1 2" key="1">
    <citation type="submission" date="2017-11" db="EMBL/GenBank/DDBJ databases">
        <title>De-novo sequencing of pomegranate (Punica granatum L.) genome.</title>
        <authorList>
            <person name="Akparov Z."/>
            <person name="Amiraslanov A."/>
            <person name="Hajiyeva S."/>
            <person name="Abbasov M."/>
            <person name="Kaur K."/>
            <person name="Hamwieh A."/>
            <person name="Solovyev V."/>
            <person name="Salamov A."/>
            <person name="Braich B."/>
            <person name="Kosarev P."/>
            <person name="Mahmoud A."/>
            <person name="Hajiyev E."/>
            <person name="Babayeva S."/>
            <person name="Izzatullayeva V."/>
            <person name="Mammadov A."/>
            <person name="Mammadov A."/>
            <person name="Sharifova S."/>
            <person name="Ojaghi J."/>
            <person name="Eynullazada K."/>
            <person name="Bayramov B."/>
            <person name="Abdulazimova A."/>
            <person name="Shahmuradov I."/>
        </authorList>
    </citation>
    <scope>NUCLEOTIDE SEQUENCE [LARGE SCALE GENOMIC DNA]</scope>
    <source>
        <strain evidence="2">cv. AG2017</strain>
        <tissue evidence="1">Leaf</tissue>
    </source>
</reference>
<dbReference type="Proteomes" id="UP000233551">
    <property type="component" value="Unassembled WGS sequence"/>
</dbReference>
<dbReference type="AlphaFoldDB" id="A0A2I0HHY4"/>
<keyword evidence="2" id="KW-1185">Reference proteome</keyword>